<feature type="transmembrane region" description="Helical" evidence="1">
    <location>
        <begin position="153"/>
        <end position="171"/>
    </location>
</feature>
<name>A0A4P9W9L7_9FUNG</name>
<dbReference type="AlphaFoldDB" id="A0A4P9W9L7"/>
<proteinExistence type="predicted"/>
<evidence type="ECO:0000256" key="1">
    <source>
        <dbReference type="SAM" id="Phobius"/>
    </source>
</evidence>
<dbReference type="Proteomes" id="UP000269721">
    <property type="component" value="Unassembled WGS sequence"/>
</dbReference>
<feature type="transmembrane region" description="Helical" evidence="1">
    <location>
        <begin position="61"/>
        <end position="81"/>
    </location>
</feature>
<keyword evidence="1" id="KW-0472">Membrane</keyword>
<keyword evidence="1" id="KW-1133">Transmembrane helix</keyword>
<evidence type="ECO:0000313" key="2">
    <source>
        <dbReference type="EMBL" id="RKO88872.1"/>
    </source>
</evidence>
<feature type="transmembrane region" description="Helical" evidence="1">
    <location>
        <begin position="125"/>
        <end position="146"/>
    </location>
</feature>
<keyword evidence="1" id="KW-0812">Transmembrane</keyword>
<dbReference type="EMBL" id="KZ996428">
    <property type="protein sequence ID" value="RKO88872.1"/>
    <property type="molecule type" value="Genomic_DNA"/>
</dbReference>
<evidence type="ECO:0000313" key="3">
    <source>
        <dbReference type="Proteomes" id="UP000269721"/>
    </source>
</evidence>
<keyword evidence="3" id="KW-1185">Reference proteome</keyword>
<accession>A0A4P9W9L7</accession>
<gene>
    <name evidence="2" type="ORF">BDK51DRAFT_39920</name>
</gene>
<reference evidence="3" key="1">
    <citation type="journal article" date="2018" name="Nat. Microbiol.">
        <title>Leveraging single-cell genomics to expand the fungal tree of life.</title>
        <authorList>
            <person name="Ahrendt S.R."/>
            <person name="Quandt C.A."/>
            <person name="Ciobanu D."/>
            <person name="Clum A."/>
            <person name="Salamov A."/>
            <person name="Andreopoulos B."/>
            <person name="Cheng J.F."/>
            <person name="Woyke T."/>
            <person name="Pelin A."/>
            <person name="Henrissat B."/>
            <person name="Reynolds N.K."/>
            <person name="Benny G.L."/>
            <person name="Smith M.E."/>
            <person name="James T.Y."/>
            <person name="Grigoriev I.V."/>
        </authorList>
    </citation>
    <scope>NUCLEOTIDE SEQUENCE [LARGE SCALE GENOMIC DNA]</scope>
</reference>
<organism evidence="2 3">
    <name type="scientific">Blyttiomyces helicus</name>
    <dbReference type="NCBI Taxonomy" id="388810"/>
    <lineage>
        <taxon>Eukaryota</taxon>
        <taxon>Fungi</taxon>
        <taxon>Fungi incertae sedis</taxon>
        <taxon>Chytridiomycota</taxon>
        <taxon>Chytridiomycota incertae sedis</taxon>
        <taxon>Chytridiomycetes</taxon>
        <taxon>Chytridiomycetes incertae sedis</taxon>
        <taxon>Blyttiomyces</taxon>
    </lineage>
</organism>
<feature type="transmembrane region" description="Helical" evidence="1">
    <location>
        <begin position="191"/>
        <end position="208"/>
    </location>
</feature>
<protein>
    <submittedName>
        <fullName evidence="2">Uncharacterized protein</fullName>
    </submittedName>
</protein>
<sequence length="241" mass="25895">MQPAVLQEACDHPARYKDILHELPANRSNPLLVAALARVAACHFAPGRLAMYGFDRTTGPLAMDVLILAVSLSKAWLLVLLPTSHLARARGLSAVRFHLGVARMSTGILASCCIGVAMATNTWIIYPSVIIAGVIFLVNPHALALLSHTIPANLHGGFFSFFLSILILAEFSGEYVRHRVHTEIAVLKPGLHFSSALFVAANVLLLAFDGKWIEEASVDDGDEDERIVDFAAGMGSCKVSA</sequence>
<feature type="transmembrane region" description="Helical" evidence="1">
    <location>
        <begin position="101"/>
        <end position="119"/>
    </location>
</feature>